<sequence length="218" mass="21885">MKLLVVASAVASTSAAVAAPCTLTDLAPVTKYLAGQMSYPACTKAGGFAFNDFLSTATVPTAADTAAFLSSLDCNDVYQRFQKTPGPSCSLWGQNYADISQLSFQALVAIKGASSPTTAPTTAPNVTTAIPLPTLLNVTTLPVTTPVATTKAPRTTAPPSSGSMAGNMTEEPVITTMSPAPTFPTIKKTTPATTPASSAVSAAVAASAVAVAAAQLLL</sequence>
<gene>
    <name evidence="4" type="ORF">ACHHYP_13204</name>
</gene>
<keyword evidence="2" id="KW-0732">Signal</keyword>
<dbReference type="GO" id="GO:0005576">
    <property type="term" value="C:extracellular region"/>
    <property type="evidence" value="ECO:0007669"/>
    <property type="project" value="InterPro"/>
</dbReference>
<dbReference type="OrthoDB" id="78191at2759"/>
<feature type="region of interest" description="Disordered" evidence="1">
    <location>
        <begin position="146"/>
        <end position="168"/>
    </location>
</feature>
<protein>
    <submittedName>
        <fullName evidence="3">Secreted protein</fullName>
    </submittedName>
</protein>
<dbReference type="AlphaFoldDB" id="A0A0A7CPA5"/>
<evidence type="ECO:0000256" key="1">
    <source>
        <dbReference type="SAM" id="MobiDB-lite"/>
    </source>
</evidence>
<evidence type="ECO:0000313" key="3">
    <source>
        <dbReference type="EMBL" id="AIG56348.1"/>
    </source>
</evidence>
<dbReference type="Gene3D" id="1.10.239.10">
    <property type="entry name" value="Elicitin domain"/>
    <property type="match status" value="1"/>
</dbReference>
<dbReference type="EMBL" id="KM038887">
    <property type="protein sequence ID" value="AIG56348.1"/>
    <property type="molecule type" value="Genomic_DNA"/>
</dbReference>
<keyword evidence="5" id="KW-1185">Reference proteome</keyword>
<proteinExistence type="predicted"/>
<dbReference type="InterPro" id="IPR036470">
    <property type="entry name" value="Elicitin_sf"/>
</dbReference>
<accession>A0A0A7CPA5</accession>
<evidence type="ECO:0000313" key="4">
    <source>
        <dbReference type="EMBL" id="OQR96860.1"/>
    </source>
</evidence>
<organism evidence="3">
    <name type="scientific">Achlya hypogyna</name>
    <name type="common">Oomycete</name>
    <name type="synonym">Protoachlya hypogyna</name>
    <dbReference type="NCBI Taxonomy" id="1202772"/>
    <lineage>
        <taxon>Eukaryota</taxon>
        <taxon>Sar</taxon>
        <taxon>Stramenopiles</taxon>
        <taxon>Oomycota</taxon>
        <taxon>Saprolegniomycetes</taxon>
        <taxon>Saprolegniales</taxon>
        <taxon>Achlyaceae</taxon>
        <taxon>Achlya</taxon>
    </lineage>
</organism>
<evidence type="ECO:0000313" key="5">
    <source>
        <dbReference type="Proteomes" id="UP000243579"/>
    </source>
</evidence>
<name>A0A0A7CPA5_ACHHY</name>
<dbReference type="Proteomes" id="UP000243579">
    <property type="component" value="Unassembled WGS sequence"/>
</dbReference>
<feature type="chain" id="PRO_5002027515" evidence="2">
    <location>
        <begin position="19"/>
        <end position="218"/>
    </location>
</feature>
<feature type="compositionally biased region" description="Low complexity" evidence="1">
    <location>
        <begin position="146"/>
        <end position="159"/>
    </location>
</feature>
<reference evidence="3 5" key="1">
    <citation type="journal article" date="2014" name="Genome Biol. Evol.">
        <title>The secreted proteins of Achlya hypogyna and Thraustotheca clavata identify the ancestral oomycete secretome and reveal gene acquisitions by horizontal gene transfer.</title>
        <authorList>
            <person name="Misner I."/>
            <person name="Blouin N."/>
            <person name="Leonard G."/>
            <person name="Richards T.A."/>
            <person name="Lane C.E."/>
        </authorList>
    </citation>
    <scope>NUCLEOTIDE SEQUENCE</scope>
    <source>
        <strain evidence="3 5">ATCC 48635</strain>
    </source>
</reference>
<feature type="signal peptide" evidence="2">
    <location>
        <begin position="1"/>
        <end position="18"/>
    </location>
</feature>
<dbReference type="EMBL" id="JNBR01000127">
    <property type="protein sequence ID" value="OQR96860.1"/>
    <property type="molecule type" value="Genomic_DNA"/>
</dbReference>
<evidence type="ECO:0000256" key="2">
    <source>
        <dbReference type="SAM" id="SignalP"/>
    </source>
</evidence>